<feature type="disulfide bond" evidence="5">
    <location>
        <begin position="688"/>
        <end position="749"/>
    </location>
</feature>
<dbReference type="SUPFAM" id="SSF56487">
    <property type="entry name" value="SRCR-like"/>
    <property type="match status" value="19"/>
</dbReference>
<keyword evidence="2" id="KW-0677">Repeat</keyword>
<feature type="disulfide bond" evidence="5">
    <location>
        <begin position="1087"/>
        <end position="1151"/>
    </location>
</feature>
<evidence type="ECO:0000256" key="1">
    <source>
        <dbReference type="ARBA" id="ARBA00022729"/>
    </source>
</evidence>
<comment type="caution">
    <text evidence="7">The sequence shown here is derived from an EMBL/GenBank/DDBJ whole genome shotgun (WGS) entry which is preliminary data.</text>
</comment>
<feature type="disulfide bond" evidence="5">
    <location>
        <begin position="1856"/>
        <end position="1866"/>
    </location>
</feature>
<feature type="disulfide bond" evidence="5">
    <location>
        <begin position="1959"/>
        <end position="1969"/>
    </location>
</feature>
<feature type="disulfide bond" evidence="5">
    <location>
        <begin position="1927"/>
        <end position="1988"/>
    </location>
</feature>
<feature type="disulfide bond" evidence="5">
    <location>
        <begin position="1751"/>
        <end position="1761"/>
    </location>
</feature>
<feature type="disulfide bond" evidence="5">
    <location>
        <begin position="616"/>
        <end position="626"/>
    </location>
</feature>
<reference evidence="7" key="1">
    <citation type="submission" date="2021-10" db="EMBL/GenBank/DDBJ databases">
        <title>Tropical sea cucumber genome reveals ecological adaptation and Cuvierian tubules defense mechanism.</title>
        <authorList>
            <person name="Chen T."/>
        </authorList>
    </citation>
    <scope>NUCLEOTIDE SEQUENCE</scope>
    <source>
        <strain evidence="7">Nanhai2018</strain>
        <tissue evidence="7">Muscle</tissue>
    </source>
</reference>
<dbReference type="PANTHER" id="PTHR19331:SF486">
    <property type="entry name" value="SRCR DOMAIN-CONTAINING PROTEIN"/>
    <property type="match status" value="1"/>
</dbReference>
<keyword evidence="8" id="KW-1185">Reference proteome</keyword>
<feature type="disulfide bond" evidence="5">
    <location>
        <begin position="1396"/>
        <end position="1460"/>
    </location>
</feature>
<feature type="disulfide bond" evidence="5">
    <location>
        <begin position="1409"/>
        <end position="1470"/>
    </location>
</feature>
<dbReference type="InterPro" id="IPR001190">
    <property type="entry name" value="SRCR"/>
</dbReference>
<keyword evidence="3 5" id="KW-1015">Disulfide bond</keyword>
<feature type="disulfide bond" evidence="5">
    <location>
        <begin position="482"/>
        <end position="543"/>
    </location>
</feature>
<feature type="disulfide bond" evidence="5">
    <location>
        <begin position="469"/>
        <end position="533"/>
    </location>
</feature>
<feature type="disulfide bond" evidence="5">
    <location>
        <begin position="675"/>
        <end position="739"/>
    </location>
</feature>
<feature type="disulfide bond" evidence="5">
    <location>
        <begin position="1512"/>
        <end position="1573"/>
    </location>
</feature>
<feature type="disulfide bond" evidence="5">
    <location>
        <begin position="572"/>
        <end position="636"/>
    </location>
</feature>
<feature type="domain" description="SRCR" evidence="6">
    <location>
        <begin position="1577"/>
        <end position="1677"/>
    </location>
</feature>
<evidence type="ECO:0000259" key="6">
    <source>
        <dbReference type="PROSITE" id="PS50287"/>
    </source>
</evidence>
<feature type="disulfide bond" evidence="5">
    <location>
        <begin position="881"/>
        <end position="945"/>
    </location>
</feature>
<feature type="domain" description="SRCR" evidence="6">
    <location>
        <begin position="959"/>
        <end position="1059"/>
    </location>
</feature>
<dbReference type="Pfam" id="PF00530">
    <property type="entry name" value="SRCR"/>
    <property type="match status" value="19"/>
</dbReference>
<feature type="domain" description="SRCR" evidence="6">
    <location>
        <begin position="1165"/>
        <end position="1265"/>
    </location>
</feature>
<keyword evidence="1" id="KW-0732">Signal</keyword>
<feature type="disulfide bond" evidence="5">
    <location>
        <begin position="1440"/>
        <end position="1450"/>
    </location>
</feature>
<feature type="domain" description="SRCR" evidence="6">
    <location>
        <begin position="1371"/>
        <end position="1471"/>
    </location>
</feature>
<protein>
    <submittedName>
        <fullName evidence="7">Deleted in malignant brain tumors 1 protein</fullName>
    </submittedName>
</protein>
<dbReference type="PANTHER" id="PTHR19331">
    <property type="entry name" value="SCAVENGER RECEPTOR DOMAIN-CONTAINING"/>
    <property type="match status" value="1"/>
</dbReference>
<evidence type="ECO:0000313" key="7">
    <source>
        <dbReference type="EMBL" id="KAJ8040788.1"/>
    </source>
</evidence>
<feature type="disulfide bond" evidence="5">
    <location>
        <begin position="1812"/>
        <end position="1876"/>
    </location>
</feature>
<feature type="domain" description="SRCR" evidence="6">
    <location>
        <begin position="444"/>
        <end position="544"/>
    </location>
</feature>
<feature type="disulfide bond" evidence="5">
    <location>
        <begin position="1028"/>
        <end position="1038"/>
    </location>
</feature>
<keyword evidence="4" id="KW-0325">Glycoprotein</keyword>
<dbReference type="Proteomes" id="UP001152320">
    <property type="component" value="Chromosome 6"/>
</dbReference>
<feature type="disulfide bond" evidence="5">
    <location>
        <begin position="1234"/>
        <end position="1244"/>
    </location>
</feature>
<feature type="domain" description="SRCR" evidence="6">
    <location>
        <begin position="1474"/>
        <end position="1574"/>
    </location>
</feature>
<feature type="disulfide bond" evidence="5">
    <location>
        <begin position="1707"/>
        <end position="1771"/>
    </location>
</feature>
<feature type="disulfide bond" evidence="5">
    <location>
        <begin position="1646"/>
        <end position="1656"/>
    </location>
</feature>
<feature type="disulfide bond" evidence="5">
    <location>
        <begin position="140"/>
        <end position="204"/>
    </location>
</feature>
<feature type="disulfide bond" evidence="5">
    <location>
        <begin position="1293"/>
        <end position="1357"/>
    </location>
</feature>
<feature type="domain" description="SRCR" evidence="6">
    <location>
        <begin position="333"/>
        <end position="433"/>
    </location>
</feature>
<feature type="disulfide bond" evidence="5">
    <location>
        <begin position="153"/>
        <end position="214"/>
    </location>
</feature>
<feature type="domain" description="SRCR" evidence="6">
    <location>
        <begin position="1889"/>
        <end position="1989"/>
    </location>
</feature>
<dbReference type="OrthoDB" id="536948at2759"/>
<feature type="disulfide bond" evidence="5">
    <location>
        <begin position="894"/>
        <end position="955"/>
    </location>
</feature>
<feature type="domain" description="SRCR" evidence="6">
    <location>
        <begin position="547"/>
        <end position="647"/>
    </location>
</feature>
<feature type="disulfide bond" evidence="5">
    <location>
        <begin position="1499"/>
        <end position="1563"/>
    </location>
</feature>
<feature type="disulfide bond" evidence="5">
    <location>
        <begin position="1203"/>
        <end position="1264"/>
    </location>
</feature>
<feature type="domain" description="SRCR" evidence="6">
    <location>
        <begin position="1268"/>
        <end position="1368"/>
    </location>
</feature>
<evidence type="ECO:0000256" key="3">
    <source>
        <dbReference type="ARBA" id="ARBA00023157"/>
    </source>
</evidence>
<feature type="disulfide bond" evidence="5">
    <location>
        <begin position="371"/>
        <end position="432"/>
    </location>
</feature>
<feature type="disulfide bond" evidence="5">
    <location>
        <begin position="925"/>
        <end position="935"/>
    </location>
</feature>
<feature type="disulfide bond" evidence="5">
    <location>
        <begin position="1720"/>
        <end position="1781"/>
    </location>
</feature>
<feature type="disulfide bond" evidence="5">
    <location>
        <begin position="1100"/>
        <end position="1161"/>
    </location>
</feature>
<name>A0A9Q1C7L7_HOLLE</name>
<feature type="disulfide bond" evidence="5">
    <location>
        <begin position="1825"/>
        <end position="1886"/>
    </location>
</feature>
<evidence type="ECO:0000256" key="2">
    <source>
        <dbReference type="ARBA" id="ARBA00022737"/>
    </source>
</evidence>
<feature type="domain" description="SRCR" evidence="6">
    <location>
        <begin position="228"/>
        <end position="328"/>
    </location>
</feature>
<feature type="disulfide bond" evidence="5">
    <location>
        <begin position="297"/>
        <end position="307"/>
    </location>
</feature>
<feature type="disulfide bond" evidence="5">
    <location>
        <begin position="778"/>
        <end position="842"/>
    </location>
</feature>
<feature type="disulfide bond" evidence="5">
    <location>
        <begin position="253"/>
        <end position="317"/>
    </location>
</feature>
<feature type="disulfide bond" evidence="5">
    <location>
        <begin position="1914"/>
        <end position="1978"/>
    </location>
</feature>
<feature type="disulfide bond" evidence="5">
    <location>
        <begin position="1131"/>
        <end position="1141"/>
    </location>
</feature>
<dbReference type="GO" id="GO:0016020">
    <property type="term" value="C:membrane"/>
    <property type="evidence" value="ECO:0007669"/>
    <property type="project" value="InterPro"/>
</dbReference>
<feature type="domain" description="SRCR" evidence="6">
    <location>
        <begin position="1062"/>
        <end position="1162"/>
    </location>
</feature>
<sequence length="1990" mass="204775">MAHSFFHLNSAVRLVGGASGNEGRVEVYYDGQWGTVCDDSWDDNDAAVVCRQLGLGDSGTAVCCAGFGQGVDPIWLDDMACTGSETNIASCGNSGWGSHNCGHGEDAGVRCGSEVRLVGGASGNEGRVEVYYDGQWGTVCDDSWDDNDAAVVCRQLGLGDSGTAVCCAGFGQGVDPIWLDNMACTGSETNIASCGSNGWGSHNCGHGEDAGVRCGSVASPLFHLIPEVRLVGGASGNEGRVEVYYDGQWGTVCDDSWDDNDAAVVCRQLGLGDSGTAVCCAGFGQGVDPIWLDDMACTGSETNIASCGNSGWGSHNCGHGEDAGVRCGSDPEVRLVGGASGNEGRVEVYYDGQWGTVCDDSWDDNDAAVVCRQLGLGDSGTAVCCAGFGQGVDPIWLDNMACTGSETNIASCGNNGWGSHNCGHGEDAGVRCGSGSFFHLNSAVRLVGGASGNEGRVEVYYDGQWGTVCDDSWDDNDAAVVCRQLGLGDSGTAVCCAGFGQGVDPIWLDNMACTGSETNIASCGNSGWGSHNCGHGEDAGVRCGSEVRLVGGASGNEGRVEVYYDGQWGTVCDDSWDDNDAAVVCRQLGLGDSGTAVCCAGFGQGVDPIWLDNMACTGSETNIASCGNSGWGSHNCGHGEDAGVRCGSEVRLVGGASGNEGRVEVYYDGQWGTVCDDSWDDNDAAVVCRQLGLGDSGTAVCCAGFGQGVDPIWLDNMACTGSETNIASCGSNGWGSHNCGHGEDAGVRCGSEVRLVGGASGNEGRVEVYYDGQWGTVCDDSWDDNDAAVVCRQLGLGDSGTAVCCAGFGQGVDPIWLDNMACTGSETNIASCGNSGWGSHNCGHGEDAGVRCGSEVRLVGGASGNEGRVEVYYDGQWGTVCDDSWDNNDAAVVCRQLGLGDSGTAVCCAGFGQGVDPIWLDNMACTGSETNIASCGNSGWGSHNCGHGEDAGVRCGSEVRLVGGASGNEGRVEVYYDGQWGTVCDDSWDDNDAAVVCRQLGLGDSGTAVCCASFGQGVDPIWLDNMACTGSETNIASCGNSGWGSHNCGHGEDAGVRCGSDVRLVGGASGNEGRVEVYYDGQWGTVCDDSWDDNDAAVVCRQLGLGDSGTAVCCAGFGQGVDPIWLDNMACTGSETNIASCGNSGWGSHNCGHGEDAGVRCGSEVRLVGGTSGNEGRVEVYYDGQWGTVCDDSWDDNDAAVVCRQLGLGDSGTAVCCAGFGQGVDPIWLDNVACTGSETNIASCGSNGWGSHNCGHGEDAGVRCGTDLRLVGGASSNEGRVEVYHGGQWGTVCDDSWDDNDAAVVCRQLGLGDSGTAVCCAGFGQGVDPIWLDNVACSGSETNIASCGSNGWGIENCGHSEDAGVRCGTGVRLVGGSSPNEGRVEVYHDGQWGTVCDDSWDDNDAAVICRQLGLGDSGTAVCCAGFGQGQDPIWLDNVDCTGSETNIASCGSNGWGIENCGHGEDAGVRCGTDVRLVGGSSTNEGRVEVYHDGQWGTVCDDSWDDSDAAVICRQLGLGDSGTAVCCAGFGQGQDPIWLDDVACTGSETNIASCGNSGWGIENCGHGEDAGVRCGSDVRLVGGSSPNEGRVEVYHDGQWGTVCDDSWDDNDAAVICRQLGLGDSGTAVCCAGFGEGEDPIWLSYVSCTGLESNIDACEHSVWGSHNCRHVEDAGVRCEAGVDARLVGGTSTNEGRVEVYHNGQWGTICDDSWDDNDAAVVCRQLGLGDVGIAVCCAGFGEGVDPIWLDDVSCTGSENNIASCGNSGWGIENCGHGEDAGVRCGTGVDVRLVGGYSDMEGRVEVYHDGQWGTVCDDSWDDNDAAVICRQLGFRESGTAFCCGKFRQGVGPVWLSNVSCSGQELNIGACGNNGWGNHSCEHNRDAGVSCREVRLSGGRNSREGRVEVFENGKWGTICDDGWDDVDAGVVCRQLGVGYYTGSARTGAYFGPGQGPIILEGVRCSGDELSILDCARAIGSGNCSHDSDAGVVCFL</sequence>
<feature type="disulfide bond" evidence="5">
    <location>
        <begin position="513"/>
        <end position="523"/>
    </location>
</feature>
<dbReference type="Gene3D" id="3.10.250.10">
    <property type="entry name" value="SRCR-like domain"/>
    <property type="match status" value="19"/>
</dbReference>
<dbReference type="PROSITE" id="PS00420">
    <property type="entry name" value="SRCR_1"/>
    <property type="match status" value="18"/>
</dbReference>
<proteinExistence type="predicted"/>
<evidence type="ECO:0000256" key="4">
    <source>
        <dbReference type="ARBA" id="ARBA00023180"/>
    </source>
</evidence>
<feature type="disulfide bond" evidence="5">
    <location>
        <begin position="791"/>
        <end position="852"/>
    </location>
</feature>
<feature type="disulfide bond" evidence="5">
    <location>
        <begin position="719"/>
        <end position="729"/>
    </location>
</feature>
<feature type="disulfide bond" evidence="5">
    <location>
        <begin position="822"/>
        <end position="832"/>
    </location>
</feature>
<feature type="domain" description="SRCR" evidence="6">
    <location>
        <begin position="856"/>
        <end position="956"/>
    </location>
</feature>
<feature type="disulfide bond" evidence="5">
    <location>
        <begin position="266"/>
        <end position="327"/>
    </location>
</feature>
<dbReference type="InterPro" id="IPR036772">
    <property type="entry name" value="SRCR-like_dom_sf"/>
</dbReference>
<accession>A0A9Q1C7L7</accession>
<feature type="disulfide bond" evidence="5">
    <location>
        <begin position="358"/>
        <end position="422"/>
    </location>
</feature>
<feature type="domain" description="SRCR" evidence="6">
    <location>
        <begin position="115"/>
        <end position="215"/>
    </location>
</feature>
<organism evidence="7 8">
    <name type="scientific">Holothuria leucospilota</name>
    <name type="common">Black long sea cucumber</name>
    <name type="synonym">Mertensiothuria leucospilota</name>
    <dbReference type="NCBI Taxonomy" id="206669"/>
    <lineage>
        <taxon>Eukaryota</taxon>
        <taxon>Metazoa</taxon>
        <taxon>Echinodermata</taxon>
        <taxon>Eleutherozoa</taxon>
        <taxon>Echinozoa</taxon>
        <taxon>Holothuroidea</taxon>
        <taxon>Aspidochirotacea</taxon>
        <taxon>Aspidochirotida</taxon>
        <taxon>Holothuriidae</taxon>
        <taxon>Holothuria</taxon>
    </lineage>
</organism>
<evidence type="ECO:0000313" key="8">
    <source>
        <dbReference type="Proteomes" id="UP001152320"/>
    </source>
</evidence>
<feature type="disulfide bond" evidence="5">
    <location>
        <begin position="984"/>
        <end position="1048"/>
    </location>
</feature>
<feature type="disulfide bond" evidence="5">
    <location>
        <begin position="997"/>
        <end position="1058"/>
    </location>
</feature>
<feature type="domain" description="SRCR" evidence="6">
    <location>
        <begin position="650"/>
        <end position="750"/>
    </location>
</feature>
<dbReference type="FunFam" id="3.10.250.10:FF:000006">
    <property type="entry name" value="neurotrypsin isoform X2"/>
    <property type="match status" value="19"/>
</dbReference>
<feature type="domain" description="SRCR" evidence="6">
    <location>
        <begin position="1787"/>
        <end position="1887"/>
    </location>
</feature>
<feature type="disulfide bond" evidence="5">
    <location>
        <begin position="184"/>
        <end position="194"/>
    </location>
</feature>
<feature type="disulfide bond" evidence="5">
    <location>
        <begin position="585"/>
        <end position="646"/>
    </location>
</feature>
<feature type="domain" description="SRCR" evidence="6">
    <location>
        <begin position="12"/>
        <end position="112"/>
    </location>
</feature>
<feature type="disulfide bond" evidence="5">
    <location>
        <begin position="81"/>
        <end position="91"/>
    </location>
</feature>
<feature type="disulfide bond" evidence="5">
    <location>
        <begin position="1306"/>
        <end position="1367"/>
    </location>
</feature>
<feature type="domain" description="SRCR" evidence="6">
    <location>
        <begin position="753"/>
        <end position="853"/>
    </location>
</feature>
<feature type="disulfide bond" evidence="5">
    <location>
        <begin position="1602"/>
        <end position="1666"/>
    </location>
</feature>
<feature type="disulfide bond" evidence="5">
    <location>
        <begin position="1543"/>
        <end position="1553"/>
    </location>
</feature>
<dbReference type="PRINTS" id="PR00258">
    <property type="entry name" value="SPERACTRCPTR"/>
</dbReference>
<feature type="disulfide bond" evidence="5">
    <location>
        <begin position="1190"/>
        <end position="1254"/>
    </location>
</feature>
<gene>
    <name evidence="7" type="ORF">HOLleu_15187</name>
</gene>
<dbReference type="EMBL" id="JAIZAY010000006">
    <property type="protein sequence ID" value="KAJ8040788.1"/>
    <property type="molecule type" value="Genomic_DNA"/>
</dbReference>
<feature type="disulfide bond" evidence="5">
    <location>
        <begin position="1337"/>
        <end position="1347"/>
    </location>
</feature>
<evidence type="ECO:0000256" key="5">
    <source>
        <dbReference type="PROSITE-ProRule" id="PRU00196"/>
    </source>
</evidence>
<feature type="disulfide bond" evidence="5">
    <location>
        <begin position="50"/>
        <end position="111"/>
    </location>
</feature>
<dbReference type="PROSITE" id="PS50287">
    <property type="entry name" value="SRCR_2"/>
    <property type="match status" value="19"/>
</dbReference>
<feature type="domain" description="SRCR" evidence="6">
    <location>
        <begin position="1682"/>
        <end position="1782"/>
    </location>
</feature>
<feature type="disulfide bond" evidence="5">
    <location>
        <begin position="1615"/>
        <end position="1676"/>
    </location>
</feature>
<feature type="disulfide bond" evidence="5">
    <location>
        <begin position="402"/>
        <end position="412"/>
    </location>
</feature>
<dbReference type="SMART" id="SM00202">
    <property type="entry name" value="SR"/>
    <property type="match status" value="19"/>
</dbReference>
<feature type="disulfide bond" evidence="5">
    <location>
        <begin position="37"/>
        <end position="101"/>
    </location>
</feature>